<dbReference type="Gene3D" id="3.40.50.620">
    <property type="entry name" value="HUPs"/>
    <property type="match status" value="2"/>
</dbReference>
<reference evidence="8 9" key="1">
    <citation type="submission" date="2020-08" db="EMBL/GenBank/DDBJ databases">
        <title>Sequencing the genomes of 1000 actinobacteria strains.</title>
        <authorList>
            <person name="Klenk H.-P."/>
        </authorList>
    </citation>
    <scope>NUCLEOTIDE SEQUENCE [LARGE SCALE GENOMIC DNA]</scope>
    <source>
        <strain evidence="8 9">DSM 45084</strain>
    </source>
</reference>
<evidence type="ECO:0000256" key="5">
    <source>
        <dbReference type="ARBA" id="ARBA00023146"/>
    </source>
</evidence>
<gene>
    <name evidence="8" type="ORF">F4559_003094</name>
</gene>
<evidence type="ECO:0000313" key="8">
    <source>
        <dbReference type="EMBL" id="MBB4965735.1"/>
    </source>
</evidence>
<keyword evidence="1 6" id="KW-0436">Ligase</keyword>
<evidence type="ECO:0000256" key="1">
    <source>
        <dbReference type="ARBA" id="ARBA00022598"/>
    </source>
</evidence>
<feature type="domain" description="Methionyl/Leucyl tRNA synthetase" evidence="7">
    <location>
        <begin position="106"/>
        <end position="196"/>
    </location>
</feature>
<accession>A0A7W7WVV9</accession>
<keyword evidence="9" id="KW-1185">Reference proteome</keyword>
<dbReference type="PANTHER" id="PTHR43326">
    <property type="entry name" value="METHIONYL-TRNA SYNTHETASE"/>
    <property type="match status" value="1"/>
</dbReference>
<evidence type="ECO:0000313" key="9">
    <source>
        <dbReference type="Proteomes" id="UP000542674"/>
    </source>
</evidence>
<dbReference type="InterPro" id="IPR023457">
    <property type="entry name" value="Met-tRNA_synth_2"/>
</dbReference>
<dbReference type="Proteomes" id="UP000542674">
    <property type="component" value="Unassembled WGS sequence"/>
</dbReference>
<dbReference type="PANTHER" id="PTHR43326:SF1">
    <property type="entry name" value="METHIONINE--TRNA LIGASE, MITOCHONDRIAL"/>
    <property type="match status" value="1"/>
</dbReference>
<dbReference type="RefSeq" id="WP_184669385.1">
    <property type="nucleotide sequence ID" value="NZ_BAABAI010000038.1"/>
</dbReference>
<dbReference type="InterPro" id="IPR015413">
    <property type="entry name" value="Methionyl/Leucyl_tRNA_Synth"/>
</dbReference>
<dbReference type="EMBL" id="JACHJS010000001">
    <property type="protein sequence ID" value="MBB4965735.1"/>
    <property type="molecule type" value="Genomic_DNA"/>
</dbReference>
<dbReference type="AlphaFoldDB" id="A0A7W7WVV9"/>
<evidence type="ECO:0000256" key="3">
    <source>
        <dbReference type="ARBA" id="ARBA00022840"/>
    </source>
</evidence>
<keyword evidence="4 6" id="KW-0648">Protein biosynthesis</keyword>
<comment type="caution">
    <text evidence="8">The sequence shown here is derived from an EMBL/GenBank/DDBJ whole genome shotgun (WGS) entry which is preliminary data.</text>
</comment>
<dbReference type="SUPFAM" id="SSF52374">
    <property type="entry name" value="Nucleotidylyl transferase"/>
    <property type="match status" value="1"/>
</dbReference>
<dbReference type="GO" id="GO:0005524">
    <property type="term" value="F:ATP binding"/>
    <property type="evidence" value="ECO:0007669"/>
    <property type="project" value="UniProtKB-KW"/>
</dbReference>
<dbReference type="EC" id="6.1.1.10" evidence="8"/>
<sequence>MSRVYVTTTLPRVDTRPDLAYALEAVRADALARHHRMRGARVRFLSGSTAAYAALREPLALCTNDFVYLAEDARHRTGVTRLWQACASDLRRTDKGWVFRLSATADALVSRPRTGAGIPVPDDPGHEVDDGFSVLAGYVTSLGYGTDGAHHRRWWVEGDERVHVVDSDALPAHTGLWPAVLESAGQPAPTRLLVHDRPTDPTAPDVLAHRHGTDAVRWWLLRDAASPARADRELADVFGSLVDRVVVLVHRYRDGRTPTPVEPTGPGRALVESCRATPERVAAAFTAGDLRAATEVVVDLAGEAERFLRETRPWDAARAERDGDVTAGEHLDAALTVLLRVCRTLADQLTPFVPTLAARVAERAVTLSGVLPLPRAVYPRLPDQRGLA</sequence>
<name>A0A7W7WVV9_9PSEU</name>
<evidence type="ECO:0000256" key="6">
    <source>
        <dbReference type="RuleBase" id="RU363039"/>
    </source>
</evidence>
<keyword evidence="2 6" id="KW-0547">Nucleotide-binding</keyword>
<keyword evidence="5 6" id="KW-0030">Aminoacyl-tRNA synthetase</keyword>
<dbReference type="InterPro" id="IPR009080">
    <property type="entry name" value="tRNAsynth_Ia_anticodon-bd"/>
</dbReference>
<dbReference type="GO" id="GO:0004825">
    <property type="term" value="F:methionine-tRNA ligase activity"/>
    <property type="evidence" value="ECO:0007669"/>
    <property type="project" value="UniProtKB-EC"/>
</dbReference>
<dbReference type="InterPro" id="IPR014729">
    <property type="entry name" value="Rossmann-like_a/b/a_fold"/>
</dbReference>
<evidence type="ECO:0000256" key="4">
    <source>
        <dbReference type="ARBA" id="ARBA00022917"/>
    </source>
</evidence>
<proteinExistence type="inferred from homology"/>
<dbReference type="Pfam" id="PF09334">
    <property type="entry name" value="tRNA-synt_1g"/>
    <property type="match status" value="2"/>
</dbReference>
<dbReference type="Gene3D" id="2.170.220.10">
    <property type="match status" value="1"/>
</dbReference>
<organism evidence="8 9">
    <name type="scientific">Saccharothrix violaceirubra</name>
    <dbReference type="NCBI Taxonomy" id="413306"/>
    <lineage>
        <taxon>Bacteria</taxon>
        <taxon>Bacillati</taxon>
        <taxon>Actinomycetota</taxon>
        <taxon>Actinomycetes</taxon>
        <taxon>Pseudonocardiales</taxon>
        <taxon>Pseudonocardiaceae</taxon>
        <taxon>Saccharothrix</taxon>
    </lineage>
</organism>
<dbReference type="SUPFAM" id="SSF47323">
    <property type="entry name" value="Anticodon-binding domain of a subclass of class I aminoacyl-tRNA synthetases"/>
    <property type="match status" value="1"/>
</dbReference>
<feature type="domain" description="Methionyl/Leucyl tRNA synthetase" evidence="7">
    <location>
        <begin position="4"/>
        <end position="48"/>
    </location>
</feature>
<dbReference type="GO" id="GO:0006431">
    <property type="term" value="P:methionyl-tRNA aminoacylation"/>
    <property type="evidence" value="ECO:0007669"/>
    <property type="project" value="TreeGrafter"/>
</dbReference>
<evidence type="ECO:0000256" key="2">
    <source>
        <dbReference type="ARBA" id="ARBA00022741"/>
    </source>
</evidence>
<evidence type="ECO:0000259" key="7">
    <source>
        <dbReference type="Pfam" id="PF09334"/>
    </source>
</evidence>
<protein>
    <submittedName>
        <fullName evidence="8">Methionyl-tRNA synthetase</fullName>
        <ecNumber evidence="8">6.1.1.10</ecNumber>
    </submittedName>
</protein>
<comment type="similarity">
    <text evidence="6">Belongs to the class-I aminoacyl-tRNA synthetase family.</text>
</comment>
<keyword evidence="3 6" id="KW-0067">ATP-binding</keyword>
<dbReference type="Gene3D" id="1.10.730.10">
    <property type="entry name" value="Isoleucyl-tRNA Synthetase, Domain 1"/>
    <property type="match status" value="1"/>
</dbReference>